<name>A0A937RQ25_9ACTN</name>
<accession>A0A937RQ25</accession>
<sequence>MRAIVILRRADDGHVDGEIKVDGDDATRAFSGWIELLDLLDRAANPPTIDRPSPD</sequence>
<gene>
    <name evidence="1" type="ORF">I7412_37925</name>
</gene>
<evidence type="ECO:0000313" key="1">
    <source>
        <dbReference type="EMBL" id="MBL7632839.1"/>
    </source>
</evidence>
<reference evidence="1" key="1">
    <citation type="submission" date="2020-12" db="EMBL/GenBank/DDBJ databases">
        <title>Genomic characterization of non-nitrogen-fixing Frankia strains.</title>
        <authorList>
            <person name="Carlos-Shanley C."/>
            <person name="Guerra T."/>
            <person name="Hahn D."/>
        </authorList>
    </citation>
    <scope>NUCLEOTIDE SEQUENCE</scope>
    <source>
        <strain evidence="1">CN6</strain>
    </source>
</reference>
<protein>
    <submittedName>
        <fullName evidence="1">Uncharacterized protein</fullName>
    </submittedName>
</protein>
<dbReference type="EMBL" id="JAEACQ010000352">
    <property type="protein sequence ID" value="MBL7632839.1"/>
    <property type="molecule type" value="Genomic_DNA"/>
</dbReference>
<organism evidence="1 2">
    <name type="scientific">Frankia nepalensis</name>
    <dbReference type="NCBI Taxonomy" id="1836974"/>
    <lineage>
        <taxon>Bacteria</taxon>
        <taxon>Bacillati</taxon>
        <taxon>Actinomycetota</taxon>
        <taxon>Actinomycetes</taxon>
        <taxon>Frankiales</taxon>
        <taxon>Frankiaceae</taxon>
        <taxon>Frankia</taxon>
    </lineage>
</organism>
<comment type="caution">
    <text evidence="1">The sequence shown here is derived from an EMBL/GenBank/DDBJ whole genome shotgun (WGS) entry which is preliminary data.</text>
</comment>
<dbReference type="AlphaFoldDB" id="A0A937RQ25"/>
<dbReference type="Proteomes" id="UP000604475">
    <property type="component" value="Unassembled WGS sequence"/>
</dbReference>
<evidence type="ECO:0000313" key="2">
    <source>
        <dbReference type="Proteomes" id="UP000604475"/>
    </source>
</evidence>
<dbReference type="RefSeq" id="WP_203004200.1">
    <property type="nucleotide sequence ID" value="NZ_JADWYU010000210.1"/>
</dbReference>
<proteinExistence type="predicted"/>
<keyword evidence="2" id="KW-1185">Reference proteome</keyword>